<evidence type="ECO:0000313" key="2">
    <source>
        <dbReference type="Proteomes" id="UP001151760"/>
    </source>
</evidence>
<proteinExistence type="predicted"/>
<keyword evidence="2" id="KW-1185">Reference proteome</keyword>
<dbReference type="Proteomes" id="UP001151760">
    <property type="component" value="Unassembled WGS sequence"/>
</dbReference>
<reference evidence="1" key="1">
    <citation type="journal article" date="2022" name="Int. J. Mol. Sci.">
        <title>Draft Genome of Tanacetum Coccineum: Genomic Comparison of Closely Related Tanacetum-Family Plants.</title>
        <authorList>
            <person name="Yamashiro T."/>
            <person name="Shiraishi A."/>
            <person name="Nakayama K."/>
            <person name="Satake H."/>
        </authorList>
    </citation>
    <scope>NUCLEOTIDE SEQUENCE</scope>
</reference>
<evidence type="ECO:0000313" key="1">
    <source>
        <dbReference type="EMBL" id="GJS62140.1"/>
    </source>
</evidence>
<dbReference type="EMBL" id="BQNB010009339">
    <property type="protein sequence ID" value="GJS62140.1"/>
    <property type="molecule type" value="Genomic_DNA"/>
</dbReference>
<accession>A0ABQ4XB93</accession>
<organism evidence="1 2">
    <name type="scientific">Tanacetum coccineum</name>
    <dbReference type="NCBI Taxonomy" id="301880"/>
    <lineage>
        <taxon>Eukaryota</taxon>
        <taxon>Viridiplantae</taxon>
        <taxon>Streptophyta</taxon>
        <taxon>Embryophyta</taxon>
        <taxon>Tracheophyta</taxon>
        <taxon>Spermatophyta</taxon>
        <taxon>Magnoliopsida</taxon>
        <taxon>eudicotyledons</taxon>
        <taxon>Gunneridae</taxon>
        <taxon>Pentapetalae</taxon>
        <taxon>asterids</taxon>
        <taxon>campanulids</taxon>
        <taxon>Asterales</taxon>
        <taxon>Asteraceae</taxon>
        <taxon>Asteroideae</taxon>
        <taxon>Anthemideae</taxon>
        <taxon>Anthemidinae</taxon>
        <taxon>Tanacetum</taxon>
    </lineage>
</organism>
<reference evidence="1" key="2">
    <citation type="submission" date="2022-01" db="EMBL/GenBank/DDBJ databases">
        <authorList>
            <person name="Yamashiro T."/>
            <person name="Shiraishi A."/>
            <person name="Satake H."/>
            <person name="Nakayama K."/>
        </authorList>
    </citation>
    <scope>NUCLEOTIDE SEQUENCE</scope>
</reference>
<comment type="caution">
    <text evidence="1">The sequence shown here is derived from an EMBL/GenBank/DDBJ whole genome shotgun (WGS) entry which is preliminary data.</text>
</comment>
<sequence length="70" mass="8354">MSALRRTDKENKQVRSVLTEPKVHVKMEMEIPRSNRVKFITACSYSIDKYKDMMKVHVTQVFRYSDTKKD</sequence>
<protein>
    <submittedName>
        <fullName evidence="1">Uncharacterized protein</fullName>
    </submittedName>
</protein>
<name>A0ABQ4XB93_9ASTR</name>
<gene>
    <name evidence="1" type="ORF">Tco_0656924</name>
</gene>